<gene>
    <name evidence="3" type="ORF">CK203_100220</name>
</gene>
<dbReference type="EMBL" id="QGNW01002062">
    <property type="protein sequence ID" value="RVW25767.1"/>
    <property type="molecule type" value="Genomic_DNA"/>
</dbReference>
<evidence type="ECO:0000256" key="2">
    <source>
        <dbReference type="SAM" id="SignalP"/>
    </source>
</evidence>
<dbReference type="AlphaFoldDB" id="A0A438CRD6"/>
<feature type="compositionally biased region" description="Basic and acidic residues" evidence="1">
    <location>
        <begin position="77"/>
        <end position="93"/>
    </location>
</feature>
<accession>A0A438CRD6</accession>
<organism evidence="3 4">
    <name type="scientific">Vitis vinifera</name>
    <name type="common">Grape</name>
    <dbReference type="NCBI Taxonomy" id="29760"/>
    <lineage>
        <taxon>Eukaryota</taxon>
        <taxon>Viridiplantae</taxon>
        <taxon>Streptophyta</taxon>
        <taxon>Embryophyta</taxon>
        <taxon>Tracheophyta</taxon>
        <taxon>Spermatophyta</taxon>
        <taxon>Magnoliopsida</taxon>
        <taxon>eudicotyledons</taxon>
        <taxon>Gunneridae</taxon>
        <taxon>Pentapetalae</taxon>
        <taxon>rosids</taxon>
        <taxon>Vitales</taxon>
        <taxon>Vitaceae</taxon>
        <taxon>Viteae</taxon>
        <taxon>Vitis</taxon>
    </lineage>
</organism>
<sequence length="93" mass="9738">MKTVLVFCIAFGLILLTLQAEAVTLGEGLKVSRVLRDSNLGRKVNVGANDVGLTGNMDNEVAGGDGEEDGQGSSTDTSHRYFTDKGRPGDGSH</sequence>
<keyword evidence="2" id="KW-0732">Signal</keyword>
<feature type="signal peptide" evidence="2">
    <location>
        <begin position="1"/>
        <end position="22"/>
    </location>
</feature>
<protein>
    <submittedName>
        <fullName evidence="3">Uncharacterized protein</fullName>
    </submittedName>
</protein>
<reference evidence="3 4" key="1">
    <citation type="journal article" date="2018" name="PLoS Genet.">
        <title>Population sequencing reveals clonal diversity and ancestral inbreeding in the grapevine cultivar Chardonnay.</title>
        <authorList>
            <person name="Roach M.J."/>
            <person name="Johnson D.L."/>
            <person name="Bohlmann J."/>
            <person name="van Vuuren H.J."/>
            <person name="Jones S.J."/>
            <person name="Pretorius I.S."/>
            <person name="Schmidt S.A."/>
            <person name="Borneman A.R."/>
        </authorList>
    </citation>
    <scope>NUCLEOTIDE SEQUENCE [LARGE SCALE GENOMIC DNA]</scope>
    <source>
        <strain evidence="4">cv. Chardonnay</strain>
        <tissue evidence="3">Leaf</tissue>
    </source>
</reference>
<feature type="chain" id="PRO_5019397001" evidence="2">
    <location>
        <begin position="23"/>
        <end position="93"/>
    </location>
</feature>
<comment type="caution">
    <text evidence="3">The sequence shown here is derived from an EMBL/GenBank/DDBJ whole genome shotgun (WGS) entry which is preliminary data.</text>
</comment>
<name>A0A438CRD6_VITVI</name>
<evidence type="ECO:0000256" key="1">
    <source>
        <dbReference type="SAM" id="MobiDB-lite"/>
    </source>
</evidence>
<proteinExistence type="predicted"/>
<evidence type="ECO:0000313" key="3">
    <source>
        <dbReference type="EMBL" id="RVW25767.1"/>
    </source>
</evidence>
<dbReference type="Proteomes" id="UP000288805">
    <property type="component" value="Unassembled WGS sequence"/>
</dbReference>
<evidence type="ECO:0000313" key="4">
    <source>
        <dbReference type="Proteomes" id="UP000288805"/>
    </source>
</evidence>
<feature type="region of interest" description="Disordered" evidence="1">
    <location>
        <begin position="55"/>
        <end position="93"/>
    </location>
</feature>